<dbReference type="InterPro" id="IPR013020">
    <property type="entry name" value="Rad3/Chl1-like"/>
</dbReference>
<dbReference type="InterPro" id="IPR006554">
    <property type="entry name" value="Helicase-like_DEXD_c2"/>
</dbReference>
<dbReference type="GO" id="GO:1990918">
    <property type="term" value="P:double-strand break repair involved in meiotic recombination"/>
    <property type="evidence" value="ECO:0007669"/>
    <property type="project" value="TreeGrafter"/>
</dbReference>
<evidence type="ECO:0000256" key="3">
    <source>
        <dbReference type="ARBA" id="ARBA00022723"/>
    </source>
</evidence>
<dbReference type="Pfam" id="PF13307">
    <property type="entry name" value="Helicase_C_2"/>
    <property type="match status" value="1"/>
</dbReference>
<evidence type="ECO:0000256" key="7">
    <source>
        <dbReference type="ARBA" id="ARBA00022840"/>
    </source>
</evidence>
<dbReference type="PROSITE" id="PS51193">
    <property type="entry name" value="HELICASE_ATP_BIND_2"/>
    <property type="match status" value="1"/>
</dbReference>
<dbReference type="GO" id="GO:0016818">
    <property type="term" value="F:hydrolase activity, acting on acid anhydrides, in phosphorus-containing anhydrides"/>
    <property type="evidence" value="ECO:0007669"/>
    <property type="project" value="InterPro"/>
</dbReference>
<comment type="subcellular location">
    <subcellularLocation>
        <location evidence="2">Nucleus</location>
    </subcellularLocation>
</comment>
<keyword evidence="8" id="KW-0408">Iron</keyword>
<dbReference type="SMART" id="SM00488">
    <property type="entry name" value="DEXDc2"/>
    <property type="match status" value="1"/>
</dbReference>
<dbReference type="GO" id="GO:0005634">
    <property type="term" value="C:nucleus"/>
    <property type="evidence" value="ECO:0007669"/>
    <property type="project" value="UniProtKB-SubCell"/>
</dbReference>
<dbReference type="InterPro" id="IPR045028">
    <property type="entry name" value="DinG/Rad3-like"/>
</dbReference>
<dbReference type="SUPFAM" id="SSF52540">
    <property type="entry name" value="P-loop containing nucleoside triphosphate hydrolases"/>
    <property type="match status" value="1"/>
</dbReference>
<dbReference type="GO" id="GO:0006289">
    <property type="term" value="P:nucleotide-excision repair"/>
    <property type="evidence" value="ECO:0007669"/>
    <property type="project" value="TreeGrafter"/>
</dbReference>
<dbReference type="AlphaFoldDB" id="A0A4Q9L6T9"/>
<dbReference type="GO" id="GO:0046872">
    <property type="term" value="F:metal ion binding"/>
    <property type="evidence" value="ECO:0007669"/>
    <property type="project" value="UniProtKB-KW"/>
</dbReference>
<dbReference type="GO" id="GO:0003677">
    <property type="term" value="F:DNA binding"/>
    <property type="evidence" value="ECO:0007669"/>
    <property type="project" value="InterPro"/>
</dbReference>
<dbReference type="GO" id="GO:0043139">
    <property type="term" value="F:5'-3' DNA helicase activity"/>
    <property type="evidence" value="ECO:0007669"/>
    <property type="project" value="UniProtKB-EC"/>
</dbReference>
<evidence type="ECO:0000256" key="8">
    <source>
        <dbReference type="ARBA" id="ARBA00023004"/>
    </source>
</evidence>
<gene>
    <name evidence="15" type="ORF">CWI37_0502p0010</name>
</gene>
<organism evidence="15 16">
    <name type="scientific">Hamiltosporidium tvaerminnensis</name>
    <dbReference type="NCBI Taxonomy" id="1176355"/>
    <lineage>
        <taxon>Eukaryota</taxon>
        <taxon>Fungi</taxon>
        <taxon>Fungi incertae sedis</taxon>
        <taxon>Microsporidia</taxon>
        <taxon>Dubosqiidae</taxon>
        <taxon>Hamiltosporidium</taxon>
    </lineage>
</organism>
<dbReference type="Gene3D" id="3.40.50.300">
    <property type="entry name" value="P-loop containing nucleotide triphosphate hydrolases"/>
    <property type="match status" value="2"/>
</dbReference>
<dbReference type="VEuPathDB" id="MicrosporidiaDB:CWI37_0502p0010"/>
<dbReference type="GO" id="GO:0005524">
    <property type="term" value="F:ATP binding"/>
    <property type="evidence" value="ECO:0007669"/>
    <property type="project" value="UniProtKB-KW"/>
</dbReference>
<reference evidence="15 16" key="1">
    <citation type="submission" date="2017-12" db="EMBL/GenBank/DDBJ databases">
        <authorList>
            <person name="Pombert J.-F."/>
            <person name="Haag K.L."/>
            <person name="Ebert D."/>
        </authorList>
    </citation>
    <scope>NUCLEOTIDE SEQUENCE [LARGE SCALE GENOMIC DNA]</scope>
    <source>
        <strain evidence="15">FI-OER-3-3</strain>
    </source>
</reference>
<evidence type="ECO:0000256" key="11">
    <source>
        <dbReference type="ARBA" id="ARBA00023242"/>
    </source>
</evidence>
<dbReference type="SMART" id="SM00491">
    <property type="entry name" value="HELICc2"/>
    <property type="match status" value="1"/>
</dbReference>
<keyword evidence="9" id="KW-0411">Iron-sulfur</keyword>
<protein>
    <recommendedName>
        <fullName evidence="12">DNA 5'-3' helicase</fullName>
        <ecNumber evidence="12">5.6.2.3</ecNumber>
    </recommendedName>
</protein>
<dbReference type="GO" id="GO:0051536">
    <property type="term" value="F:iron-sulfur cluster binding"/>
    <property type="evidence" value="ECO:0007669"/>
    <property type="project" value="UniProtKB-KW"/>
</dbReference>
<keyword evidence="3" id="KW-0479">Metal-binding</keyword>
<evidence type="ECO:0000256" key="4">
    <source>
        <dbReference type="ARBA" id="ARBA00022741"/>
    </source>
</evidence>
<sequence length="727" mass="81840">MARIKISSIPIDIPYPPYPSQIVTMTKIISCLQEGCGGIIESPTGTGKSLSIICSVLAWAEHYKRNEIVKSIKKDQQGNISQESADTLQIIICSRTHKQLDQLVNQLRKTRYRPRMSILASRTQYCISPKPVDVSDKNTACCDLLKNKACIYFNNKDRLSKKMSESIHDIEDLRREGKQSTACPYYASRILADKATLVFAPYNYILDPAIRSTLNISLHNTILLIDEAHNVEDTCRSAGSLDLTSNILDILNNELVSSLRKIGMSSLRNDLLGILGIIKKIKDYCDNSLKNKENVSFNGAGFNNKKDIRLSAGNIKENTFFNNLPVNNNESYKNTANNDSKNSFANSFYDKKDNDFIYKIKKGKEIVNEFNEIGLDIENIRKLKGHIYALNSVDEGRDLIGLSSSQIIESLLFVADKIMIEKCEGYALVFQRSINGRSGYSLNLWLLDPSYIFKQVASSCRALVLLSGTLVPFNAVMGELGADFKHVVEAPHVISPSNVFICALDKGYSNNSIIGTYGNMASANYLDQISKAISDIKNAVGSKGGVLVFVPSYVFLEKLGTILEKLKFKNLFLEPKIGKLSAFENILKNYKKCVQNKQNAVLLCVFRGKASEGVDFKDDLARAVIGIGIPFPSFKDVQVELKREYNDKFKKMNGRAWYEMQAYRAVNQAIGRVVRHKEDWGAVFLLDARYKEKRSNEFLSKWIRENIKSYPTYEESIKNFKAFVDSK</sequence>
<dbReference type="EMBL" id="PITJ01000502">
    <property type="protein sequence ID" value="TBU02350.1"/>
    <property type="molecule type" value="Genomic_DNA"/>
</dbReference>
<evidence type="ECO:0000256" key="9">
    <source>
        <dbReference type="ARBA" id="ARBA00023014"/>
    </source>
</evidence>
<comment type="caution">
    <text evidence="15">The sequence shown here is derived from an EMBL/GenBank/DDBJ whole genome shotgun (WGS) entry which is preliminary data.</text>
</comment>
<dbReference type="Pfam" id="PF06733">
    <property type="entry name" value="DEAD_2"/>
    <property type="match status" value="1"/>
</dbReference>
<keyword evidence="10" id="KW-0413">Isomerase</keyword>
<keyword evidence="11" id="KW-0539">Nucleus</keyword>
<dbReference type="PANTHER" id="PTHR11472">
    <property type="entry name" value="DNA REPAIR DEAD HELICASE RAD3/XP-D SUBFAMILY MEMBER"/>
    <property type="match status" value="1"/>
</dbReference>
<dbReference type="InterPro" id="IPR014013">
    <property type="entry name" value="Helic_SF1/SF2_ATP-bd_DinG/Rad3"/>
</dbReference>
<keyword evidence="7" id="KW-0067">ATP-binding</keyword>
<keyword evidence="4" id="KW-0547">Nucleotide-binding</keyword>
<dbReference type="InterPro" id="IPR006555">
    <property type="entry name" value="ATP-dep_Helicase_C"/>
</dbReference>
<dbReference type="PANTHER" id="PTHR11472:SF47">
    <property type="entry name" value="FANCONI ANEMIA GROUP J PROTEIN"/>
    <property type="match status" value="1"/>
</dbReference>
<comment type="catalytic activity">
    <reaction evidence="13">
        <text>ATP + H2O = ADP + phosphate + H(+)</text>
        <dbReference type="Rhea" id="RHEA:13065"/>
        <dbReference type="ChEBI" id="CHEBI:15377"/>
        <dbReference type="ChEBI" id="CHEBI:15378"/>
        <dbReference type="ChEBI" id="CHEBI:30616"/>
        <dbReference type="ChEBI" id="CHEBI:43474"/>
        <dbReference type="ChEBI" id="CHEBI:456216"/>
        <dbReference type="EC" id="5.6.2.3"/>
    </reaction>
</comment>
<dbReference type="NCBIfam" id="TIGR00604">
    <property type="entry name" value="rad3"/>
    <property type="match status" value="1"/>
</dbReference>
<accession>A0A4Q9L6T9</accession>
<dbReference type="InterPro" id="IPR010614">
    <property type="entry name" value="RAD3-like_helicase_DEAD"/>
</dbReference>
<evidence type="ECO:0000256" key="13">
    <source>
        <dbReference type="ARBA" id="ARBA00048954"/>
    </source>
</evidence>
<evidence type="ECO:0000256" key="6">
    <source>
        <dbReference type="ARBA" id="ARBA00022806"/>
    </source>
</evidence>
<dbReference type="CDD" id="cd18788">
    <property type="entry name" value="SF2_C_XPD"/>
    <property type="match status" value="1"/>
</dbReference>
<proteinExistence type="predicted"/>
<evidence type="ECO:0000256" key="12">
    <source>
        <dbReference type="ARBA" id="ARBA00044969"/>
    </source>
</evidence>
<comment type="cofactor">
    <cofactor evidence="1">
        <name>[4Fe-4S] cluster</name>
        <dbReference type="ChEBI" id="CHEBI:49883"/>
    </cofactor>
</comment>
<evidence type="ECO:0000313" key="16">
    <source>
        <dbReference type="Proteomes" id="UP000292362"/>
    </source>
</evidence>
<keyword evidence="6 15" id="KW-0347">Helicase</keyword>
<dbReference type="EC" id="5.6.2.3" evidence="12"/>
<evidence type="ECO:0000256" key="2">
    <source>
        <dbReference type="ARBA" id="ARBA00004123"/>
    </source>
</evidence>
<evidence type="ECO:0000256" key="10">
    <source>
        <dbReference type="ARBA" id="ARBA00023235"/>
    </source>
</evidence>
<dbReference type="InterPro" id="IPR027417">
    <property type="entry name" value="P-loop_NTPase"/>
</dbReference>
<evidence type="ECO:0000313" key="15">
    <source>
        <dbReference type="EMBL" id="TBU02350.1"/>
    </source>
</evidence>
<name>A0A4Q9L6T9_9MICR</name>
<dbReference type="Proteomes" id="UP000292362">
    <property type="component" value="Unassembled WGS sequence"/>
</dbReference>
<feature type="domain" description="Helicase ATP-binding" evidence="14">
    <location>
        <begin position="7"/>
        <end position="293"/>
    </location>
</feature>
<evidence type="ECO:0000259" key="14">
    <source>
        <dbReference type="PROSITE" id="PS51193"/>
    </source>
</evidence>
<evidence type="ECO:0000256" key="5">
    <source>
        <dbReference type="ARBA" id="ARBA00022801"/>
    </source>
</evidence>
<evidence type="ECO:0000256" key="1">
    <source>
        <dbReference type="ARBA" id="ARBA00001966"/>
    </source>
</evidence>
<keyword evidence="5" id="KW-0378">Hydrolase</keyword>